<reference evidence="2 3" key="1">
    <citation type="submission" date="2023-08" db="EMBL/GenBank/DDBJ databases">
        <title>Black Yeasts Isolated from many extreme environments.</title>
        <authorList>
            <person name="Coleine C."/>
            <person name="Stajich J.E."/>
            <person name="Selbmann L."/>
        </authorList>
    </citation>
    <scope>NUCLEOTIDE SEQUENCE [LARGE SCALE GENOMIC DNA]</scope>
    <source>
        <strain evidence="2 3">CCFEE 5935</strain>
    </source>
</reference>
<dbReference type="Proteomes" id="UP001337655">
    <property type="component" value="Unassembled WGS sequence"/>
</dbReference>
<dbReference type="EMBL" id="JAVRRT010000002">
    <property type="protein sequence ID" value="KAK5174516.1"/>
    <property type="molecule type" value="Genomic_DNA"/>
</dbReference>
<keyword evidence="1" id="KW-0732">Signal</keyword>
<comment type="caution">
    <text evidence="2">The sequence shown here is derived from an EMBL/GenBank/DDBJ whole genome shotgun (WGS) entry which is preliminary data.</text>
</comment>
<sequence length="60" mass="6591">MIYSTLALLATLATQAVALPATNHTVPLEARSFDASVNWFTRYDCQDPCVETDEQGHCGF</sequence>
<accession>A0AAV9PNN2</accession>
<evidence type="ECO:0000313" key="2">
    <source>
        <dbReference type="EMBL" id="KAK5174516.1"/>
    </source>
</evidence>
<feature type="chain" id="PRO_5043776629" evidence="1">
    <location>
        <begin position="19"/>
        <end position="60"/>
    </location>
</feature>
<evidence type="ECO:0000256" key="1">
    <source>
        <dbReference type="SAM" id="SignalP"/>
    </source>
</evidence>
<dbReference type="AlphaFoldDB" id="A0AAV9PNN2"/>
<name>A0AAV9PNN2_9PEZI</name>
<protein>
    <submittedName>
        <fullName evidence="2">Uncharacterized protein</fullName>
    </submittedName>
</protein>
<dbReference type="RefSeq" id="XP_064663185.1">
    <property type="nucleotide sequence ID" value="XM_064798858.1"/>
</dbReference>
<feature type="signal peptide" evidence="1">
    <location>
        <begin position="1"/>
        <end position="18"/>
    </location>
</feature>
<keyword evidence="3" id="KW-1185">Reference proteome</keyword>
<gene>
    <name evidence="2" type="ORF">LTR77_001596</name>
</gene>
<dbReference type="GeneID" id="89922944"/>
<evidence type="ECO:0000313" key="3">
    <source>
        <dbReference type="Proteomes" id="UP001337655"/>
    </source>
</evidence>
<proteinExistence type="predicted"/>
<organism evidence="2 3">
    <name type="scientific">Saxophila tyrrhenica</name>
    <dbReference type="NCBI Taxonomy" id="1690608"/>
    <lineage>
        <taxon>Eukaryota</taxon>
        <taxon>Fungi</taxon>
        <taxon>Dikarya</taxon>
        <taxon>Ascomycota</taxon>
        <taxon>Pezizomycotina</taxon>
        <taxon>Dothideomycetes</taxon>
        <taxon>Dothideomycetidae</taxon>
        <taxon>Mycosphaerellales</taxon>
        <taxon>Extremaceae</taxon>
        <taxon>Saxophila</taxon>
    </lineage>
</organism>